<name>A0A4P6V187_9HYPH</name>
<dbReference type="RefSeq" id="WP_131616559.1">
    <property type="nucleotide sequence ID" value="NZ_CP036532.1"/>
</dbReference>
<dbReference type="PROSITE" id="PS51352">
    <property type="entry name" value="THIOREDOXIN_2"/>
    <property type="match status" value="1"/>
</dbReference>
<dbReference type="Gene3D" id="3.40.30.10">
    <property type="entry name" value="Glutaredoxin"/>
    <property type="match status" value="1"/>
</dbReference>
<feature type="domain" description="Thioredoxin" evidence="1">
    <location>
        <begin position="1"/>
        <end position="100"/>
    </location>
</feature>
<evidence type="ECO:0000313" key="3">
    <source>
        <dbReference type="Proteomes" id="UP000293719"/>
    </source>
</evidence>
<organism evidence="2 3">
    <name type="scientific">Roseitalea porphyridii</name>
    <dbReference type="NCBI Taxonomy" id="1852022"/>
    <lineage>
        <taxon>Bacteria</taxon>
        <taxon>Pseudomonadati</taxon>
        <taxon>Pseudomonadota</taxon>
        <taxon>Alphaproteobacteria</taxon>
        <taxon>Hyphomicrobiales</taxon>
        <taxon>Ahrensiaceae</taxon>
        <taxon>Roseitalea</taxon>
    </lineage>
</organism>
<dbReference type="GO" id="GO:0005737">
    <property type="term" value="C:cytoplasm"/>
    <property type="evidence" value="ECO:0007669"/>
    <property type="project" value="TreeGrafter"/>
</dbReference>
<dbReference type="EMBL" id="CP036532">
    <property type="protein sequence ID" value="QBK30875.1"/>
    <property type="molecule type" value="Genomic_DNA"/>
</dbReference>
<dbReference type="Proteomes" id="UP000293719">
    <property type="component" value="Chromosome"/>
</dbReference>
<dbReference type="KEGG" id="rpod:E0E05_09895"/>
<dbReference type="PANTHER" id="PTHR45663:SF11">
    <property type="entry name" value="GEO12009P1"/>
    <property type="match status" value="1"/>
</dbReference>
<gene>
    <name evidence="2" type="ORF">E0E05_09895</name>
</gene>
<sequence>MSGEPVADAPITLLDFRADWCGACRMADPIIERVVAGHRDVIVRKVDVATDAALAESHQVRTLPTLILTATDGRELVRLSGAMTGKRIDAAIVGARQALA</sequence>
<protein>
    <submittedName>
        <fullName evidence="2">Thioredoxin</fullName>
    </submittedName>
</protein>
<evidence type="ECO:0000259" key="1">
    <source>
        <dbReference type="PROSITE" id="PS51352"/>
    </source>
</evidence>
<accession>A0A4P6V187</accession>
<dbReference type="SUPFAM" id="SSF52833">
    <property type="entry name" value="Thioredoxin-like"/>
    <property type="match status" value="1"/>
</dbReference>
<dbReference type="CDD" id="cd02947">
    <property type="entry name" value="TRX_family"/>
    <property type="match status" value="1"/>
</dbReference>
<dbReference type="InterPro" id="IPR036249">
    <property type="entry name" value="Thioredoxin-like_sf"/>
</dbReference>
<evidence type="ECO:0000313" key="2">
    <source>
        <dbReference type="EMBL" id="QBK30875.1"/>
    </source>
</evidence>
<dbReference type="GeneID" id="90767608"/>
<reference evidence="2 3" key="1">
    <citation type="journal article" date="2017" name="Int. J. Syst. Evol. Microbiol.">
        <title>Roseitalea porphyridii gen. nov., sp. nov., isolated from a red alga, and reclassification of Hoeflea suaedae Chung et al. 2013 as Pseudohoeflea suaedae gen. nov., comb. nov.</title>
        <authorList>
            <person name="Hyeon J.W."/>
            <person name="Jeong S.E."/>
            <person name="Baek K."/>
            <person name="Jeon C.O."/>
        </authorList>
    </citation>
    <scope>NUCLEOTIDE SEQUENCE [LARGE SCALE GENOMIC DNA]</scope>
    <source>
        <strain evidence="2 3">MA7-20</strain>
    </source>
</reference>
<dbReference type="InterPro" id="IPR013766">
    <property type="entry name" value="Thioredoxin_domain"/>
</dbReference>
<keyword evidence="3" id="KW-1185">Reference proteome</keyword>
<dbReference type="PANTHER" id="PTHR45663">
    <property type="entry name" value="GEO12009P1"/>
    <property type="match status" value="1"/>
</dbReference>
<dbReference type="AlphaFoldDB" id="A0A4P6V187"/>
<proteinExistence type="predicted"/>
<dbReference type="Pfam" id="PF00085">
    <property type="entry name" value="Thioredoxin"/>
    <property type="match status" value="1"/>
</dbReference>
<dbReference type="GO" id="GO:0015035">
    <property type="term" value="F:protein-disulfide reductase activity"/>
    <property type="evidence" value="ECO:0007669"/>
    <property type="project" value="TreeGrafter"/>
</dbReference>
<dbReference type="OrthoDB" id="7950124at2"/>